<dbReference type="AlphaFoldDB" id="A0A6A6PVM5"/>
<dbReference type="InterPro" id="IPR019002">
    <property type="entry name" value="Ribosome_biogenesis_Nop16"/>
</dbReference>
<name>A0A6A6PVM5_9PEZI</name>
<proteinExistence type="inferred from homology"/>
<dbReference type="GO" id="GO:0042273">
    <property type="term" value="P:ribosomal large subunit biogenesis"/>
    <property type="evidence" value="ECO:0007669"/>
    <property type="project" value="TreeGrafter"/>
</dbReference>
<dbReference type="Proteomes" id="UP000799767">
    <property type="component" value="Unassembled WGS sequence"/>
</dbReference>
<dbReference type="Pfam" id="PF09420">
    <property type="entry name" value="Nop16"/>
    <property type="match status" value="1"/>
</dbReference>
<comment type="subunit">
    <text evidence="4">Component of the pre-66S ribosomal particle.</text>
</comment>
<evidence type="ECO:0000256" key="5">
    <source>
        <dbReference type="ARBA" id="ARBA00015522"/>
    </source>
</evidence>
<evidence type="ECO:0000256" key="1">
    <source>
        <dbReference type="ARBA" id="ARBA00002889"/>
    </source>
</evidence>
<keyword evidence="10" id="KW-1185">Reference proteome</keyword>
<evidence type="ECO:0000256" key="7">
    <source>
        <dbReference type="ARBA" id="ARBA00023274"/>
    </source>
</evidence>
<comment type="subcellular location">
    <subcellularLocation>
        <location evidence="2">Nucleus</location>
        <location evidence="2">Nucleolus</location>
    </subcellularLocation>
</comment>
<keyword evidence="7" id="KW-0687">Ribonucleoprotein</keyword>
<dbReference type="RefSeq" id="XP_033590595.1">
    <property type="nucleotide sequence ID" value="XM_033729294.1"/>
</dbReference>
<organism evidence="9 10">
    <name type="scientific">Neohortaea acidophila</name>
    <dbReference type="NCBI Taxonomy" id="245834"/>
    <lineage>
        <taxon>Eukaryota</taxon>
        <taxon>Fungi</taxon>
        <taxon>Dikarya</taxon>
        <taxon>Ascomycota</taxon>
        <taxon>Pezizomycotina</taxon>
        <taxon>Dothideomycetes</taxon>
        <taxon>Dothideomycetidae</taxon>
        <taxon>Mycosphaerellales</taxon>
        <taxon>Teratosphaeriaceae</taxon>
        <taxon>Neohortaea</taxon>
    </lineage>
</organism>
<evidence type="ECO:0000256" key="6">
    <source>
        <dbReference type="ARBA" id="ARBA00023242"/>
    </source>
</evidence>
<feature type="region of interest" description="Disordered" evidence="8">
    <location>
        <begin position="1"/>
        <end position="26"/>
    </location>
</feature>
<protein>
    <recommendedName>
        <fullName evidence="5">Nucleolar protein 16</fullName>
    </recommendedName>
</protein>
<feature type="compositionally biased region" description="Basic and acidic residues" evidence="8">
    <location>
        <begin position="161"/>
        <end position="193"/>
    </location>
</feature>
<evidence type="ECO:0000313" key="10">
    <source>
        <dbReference type="Proteomes" id="UP000799767"/>
    </source>
</evidence>
<dbReference type="PANTHER" id="PTHR13243">
    <property type="entry name" value="HSPC111 PROTEIN-RELATED"/>
    <property type="match status" value="1"/>
</dbReference>
<comment type="function">
    <text evidence="1">Involved in the biogenesis of the 60S ribosomal subunit.</text>
</comment>
<accession>A0A6A6PVM5</accession>
<dbReference type="GO" id="GO:1990904">
    <property type="term" value="C:ribonucleoprotein complex"/>
    <property type="evidence" value="ECO:0007669"/>
    <property type="project" value="UniProtKB-KW"/>
</dbReference>
<comment type="similarity">
    <text evidence="3">Belongs to the NOP16 family.</text>
</comment>
<reference evidence="9" key="1">
    <citation type="journal article" date="2020" name="Stud. Mycol.">
        <title>101 Dothideomycetes genomes: a test case for predicting lifestyles and emergence of pathogens.</title>
        <authorList>
            <person name="Haridas S."/>
            <person name="Albert R."/>
            <person name="Binder M."/>
            <person name="Bloem J."/>
            <person name="Labutti K."/>
            <person name="Salamov A."/>
            <person name="Andreopoulos B."/>
            <person name="Baker S."/>
            <person name="Barry K."/>
            <person name="Bills G."/>
            <person name="Bluhm B."/>
            <person name="Cannon C."/>
            <person name="Castanera R."/>
            <person name="Culley D."/>
            <person name="Daum C."/>
            <person name="Ezra D."/>
            <person name="Gonzalez J."/>
            <person name="Henrissat B."/>
            <person name="Kuo A."/>
            <person name="Liang C."/>
            <person name="Lipzen A."/>
            <person name="Lutzoni F."/>
            <person name="Magnuson J."/>
            <person name="Mondo S."/>
            <person name="Nolan M."/>
            <person name="Ohm R."/>
            <person name="Pangilinan J."/>
            <person name="Park H.-J."/>
            <person name="Ramirez L."/>
            <person name="Alfaro M."/>
            <person name="Sun H."/>
            <person name="Tritt A."/>
            <person name="Yoshinaga Y."/>
            <person name="Zwiers L.-H."/>
            <person name="Turgeon B."/>
            <person name="Goodwin S."/>
            <person name="Spatafora J."/>
            <person name="Crous P."/>
            <person name="Grigoriev I."/>
        </authorList>
    </citation>
    <scope>NUCLEOTIDE SEQUENCE</scope>
    <source>
        <strain evidence="9">CBS 113389</strain>
    </source>
</reference>
<sequence length="243" mass="27108">MGRELQKKKNRSSLNKVKRKPKSKKRILSNSIIAANWDKTQTLTQNYRRLGLAAKLNKTTGGVEKTATSLQKEQDGTGGLANGQLHGLVIGGGSRRAAQTMEVKEVEVERDPKTGRILRVVGAESVKANPLGDPLNDLDSDEEDSEGDVYDQHGAALRPSAEARSEARTTVVRDLEREASRPEAKYRRHQSEGERAFVEELVEKYGDDYGKMARDMKINYMQRSEGDLKRRVKKWRESGGTVG</sequence>
<gene>
    <name evidence="9" type="ORF">BDY17DRAFT_119685</name>
</gene>
<dbReference type="EMBL" id="MU001634">
    <property type="protein sequence ID" value="KAF2484025.1"/>
    <property type="molecule type" value="Genomic_DNA"/>
</dbReference>
<evidence type="ECO:0000256" key="3">
    <source>
        <dbReference type="ARBA" id="ARBA00008479"/>
    </source>
</evidence>
<feature type="compositionally biased region" description="Acidic residues" evidence="8">
    <location>
        <begin position="136"/>
        <end position="149"/>
    </location>
</feature>
<keyword evidence="6" id="KW-0539">Nucleus</keyword>
<feature type="region of interest" description="Disordered" evidence="8">
    <location>
        <begin position="128"/>
        <end position="193"/>
    </location>
</feature>
<dbReference type="OrthoDB" id="285729at2759"/>
<dbReference type="PANTHER" id="PTHR13243:SF1">
    <property type="entry name" value="NUCLEOLAR PROTEIN 16"/>
    <property type="match status" value="1"/>
</dbReference>
<dbReference type="GeneID" id="54470296"/>
<evidence type="ECO:0000256" key="2">
    <source>
        <dbReference type="ARBA" id="ARBA00004604"/>
    </source>
</evidence>
<evidence type="ECO:0000256" key="8">
    <source>
        <dbReference type="SAM" id="MobiDB-lite"/>
    </source>
</evidence>
<dbReference type="GO" id="GO:0005730">
    <property type="term" value="C:nucleolus"/>
    <property type="evidence" value="ECO:0007669"/>
    <property type="project" value="UniProtKB-SubCell"/>
</dbReference>
<evidence type="ECO:0000313" key="9">
    <source>
        <dbReference type="EMBL" id="KAF2484025.1"/>
    </source>
</evidence>
<feature type="compositionally biased region" description="Basic residues" evidence="8">
    <location>
        <begin position="8"/>
        <end position="26"/>
    </location>
</feature>
<evidence type="ECO:0000256" key="4">
    <source>
        <dbReference type="ARBA" id="ARBA00011187"/>
    </source>
</evidence>